<comment type="caution">
    <text evidence="1">The sequence shown here is derived from an EMBL/GenBank/DDBJ whole genome shotgun (WGS) entry which is preliminary data.</text>
</comment>
<evidence type="ECO:0000313" key="1">
    <source>
        <dbReference type="EMBL" id="OMO88833.1"/>
    </source>
</evidence>
<dbReference type="EMBL" id="AWUE01016974">
    <property type="protein sequence ID" value="OMO88833.1"/>
    <property type="molecule type" value="Genomic_DNA"/>
</dbReference>
<gene>
    <name evidence="1" type="ORF">COLO4_20054</name>
</gene>
<keyword evidence="2" id="KW-1185">Reference proteome</keyword>
<dbReference type="AlphaFoldDB" id="A0A1R3J1X9"/>
<accession>A0A1R3J1X9</accession>
<reference evidence="2" key="1">
    <citation type="submission" date="2013-09" db="EMBL/GenBank/DDBJ databases">
        <title>Corchorus olitorius genome sequencing.</title>
        <authorList>
            <person name="Alam M."/>
            <person name="Haque M.S."/>
            <person name="Islam M.S."/>
            <person name="Emdad E.M."/>
            <person name="Islam M.M."/>
            <person name="Ahmed B."/>
            <person name="Halim A."/>
            <person name="Hossen Q.M.M."/>
            <person name="Hossain M.Z."/>
            <person name="Ahmed R."/>
            <person name="Khan M.M."/>
            <person name="Islam R."/>
            <person name="Rashid M.M."/>
            <person name="Khan S.A."/>
            <person name="Rahman M.S."/>
            <person name="Alam M."/>
            <person name="Yahiya A.S."/>
            <person name="Khan M.S."/>
            <person name="Azam M.S."/>
            <person name="Haque T."/>
            <person name="Lashkar M.Z.H."/>
            <person name="Akhand A.I."/>
            <person name="Morshed G."/>
            <person name="Roy S."/>
            <person name="Uddin K.S."/>
            <person name="Rabeya T."/>
            <person name="Hossain A.S."/>
            <person name="Chowdhury A."/>
            <person name="Snigdha A.R."/>
            <person name="Mortoza M.S."/>
            <person name="Matin S.A."/>
            <person name="Hoque S.M.E."/>
            <person name="Islam M.K."/>
            <person name="Roy D.K."/>
            <person name="Haider R."/>
            <person name="Moosa M.M."/>
            <person name="Elias S.M."/>
            <person name="Hasan A.M."/>
            <person name="Jahan S."/>
            <person name="Shafiuddin M."/>
            <person name="Mahmood N."/>
            <person name="Shommy N.S."/>
        </authorList>
    </citation>
    <scope>NUCLEOTIDE SEQUENCE [LARGE SCALE GENOMIC DNA]</scope>
    <source>
        <strain evidence="2">cv. O-4</strain>
    </source>
</reference>
<protein>
    <submittedName>
        <fullName evidence="1">Uncharacterized protein</fullName>
    </submittedName>
</protein>
<sequence length="48" mass="5037">MEALTAVAAALRPKATRASVFKKETAASVLNNFQNVSLESFKALGKGV</sequence>
<name>A0A1R3J1X9_9ROSI</name>
<evidence type="ECO:0000313" key="2">
    <source>
        <dbReference type="Proteomes" id="UP000187203"/>
    </source>
</evidence>
<organism evidence="1 2">
    <name type="scientific">Corchorus olitorius</name>
    <dbReference type="NCBI Taxonomy" id="93759"/>
    <lineage>
        <taxon>Eukaryota</taxon>
        <taxon>Viridiplantae</taxon>
        <taxon>Streptophyta</taxon>
        <taxon>Embryophyta</taxon>
        <taxon>Tracheophyta</taxon>
        <taxon>Spermatophyta</taxon>
        <taxon>Magnoliopsida</taxon>
        <taxon>eudicotyledons</taxon>
        <taxon>Gunneridae</taxon>
        <taxon>Pentapetalae</taxon>
        <taxon>rosids</taxon>
        <taxon>malvids</taxon>
        <taxon>Malvales</taxon>
        <taxon>Malvaceae</taxon>
        <taxon>Grewioideae</taxon>
        <taxon>Apeibeae</taxon>
        <taxon>Corchorus</taxon>
    </lineage>
</organism>
<dbReference type="Proteomes" id="UP000187203">
    <property type="component" value="Unassembled WGS sequence"/>
</dbReference>
<proteinExistence type="predicted"/>